<sequence length="43" mass="5164">MNLLLSFFSSLFTDRKFSKLIFLLFADKMLPIQSHFTDGFIFW</sequence>
<gene>
    <name evidence="1" type="ORF">KF282_1578</name>
</gene>
<dbReference type="AlphaFoldDB" id="A0A0V8CS74"/>
<comment type="caution">
    <text evidence="1">The sequence shown here is derived from an EMBL/GenBank/DDBJ whole genome shotgun (WGS) entry which is preliminary data.</text>
</comment>
<evidence type="ECO:0000313" key="1">
    <source>
        <dbReference type="EMBL" id="KSU04166.1"/>
    </source>
</evidence>
<dbReference type="Proteomes" id="UP000053058">
    <property type="component" value="Unassembled WGS sequence"/>
</dbReference>
<evidence type="ECO:0000313" key="2">
    <source>
        <dbReference type="Proteomes" id="UP000053058"/>
    </source>
</evidence>
<reference evidence="2" key="1">
    <citation type="submission" date="2015-10" db="EMBL/GenBank/DDBJ databases">
        <title>Draft Genome Sequences of 11 Lactococcus lactis subspecies cremoris strains.</title>
        <authorList>
            <person name="Wels M."/>
            <person name="Backus L."/>
            <person name="Boekhorst J."/>
            <person name="Dijkstra A."/>
            <person name="Beerthuizen M."/>
            <person name="Kelly W."/>
            <person name="Siezen R."/>
            <person name="Bachmann H."/>
            <person name="Van Hijum S."/>
        </authorList>
    </citation>
    <scope>NUCLEOTIDE SEQUENCE [LARGE SCALE GENOMIC DNA]</scope>
    <source>
        <strain evidence="2">KF282</strain>
    </source>
</reference>
<protein>
    <submittedName>
        <fullName evidence="1">Uncharacterized protein</fullName>
    </submittedName>
</protein>
<organism evidence="1 2">
    <name type="scientific">Lactococcus lactis subsp. lactis</name>
    <name type="common">Streptococcus lactis</name>
    <dbReference type="NCBI Taxonomy" id="1360"/>
    <lineage>
        <taxon>Bacteria</taxon>
        <taxon>Bacillati</taxon>
        <taxon>Bacillota</taxon>
        <taxon>Bacilli</taxon>
        <taxon>Lactobacillales</taxon>
        <taxon>Streptococcaceae</taxon>
        <taxon>Lactococcus</taxon>
    </lineage>
</organism>
<dbReference type="EMBL" id="LKLN01000066">
    <property type="protein sequence ID" value="KSU04166.1"/>
    <property type="molecule type" value="Genomic_DNA"/>
</dbReference>
<name>A0A0V8CS74_LACLL</name>
<proteinExistence type="predicted"/>
<accession>A0A0V8CS74</accession>
<dbReference type="PATRIC" id="fig|1360.105.peg.1917"/>